<dbReference type="EMBL" id="JABWDY010034486">
    <property type="protein sequence ID" value="KAF5182645.1"/>
    <property type="molecule type" value="Genomic_DNA"/>
</dbReference>
<evidence type="ECO:0000256" key="1">
    <source>
        <dbReference type="SAM" id="MobiDB-lite"/>
    </source>
</evidence>
<reference evidence="2 3" key="1">
    <citation type="submission" date="2020-06" db="EMBL/GenBank/DDBJ databases">
        <title>Transcriptomic and genomic resources for Thalictrum thalictroides and T. hernandezii: Facilitating candidate gene discovery in an emerging model plant lineage.</title>
        <authorList>
            <person name="Arias T."/>
            <person name="Riano-Pachon D.M."/>
            <person name="Di Stilio V.S."/>
        </authorList>
    </citation>
    <scope>NUCLEOTIDE SEQUENCE [LARGE SCALE GENOMIC DNA]</scope>
    <source>
        <strain evidence="3">cv. WT478/WT964</strain>
        <tissue evidence="2">Leaves</tissue>
    </source>
</reference>
<evidence type="ECO:0000313" key="2">
    <source>
        <dbReference type="EMBL" id="KAF5182645.1"/>
    </source>
</evidence>
<organism evidence="2 3">
    <name type="scientific">Thalictrum thalictroides</name>
    <name type="common">Rue-anemone</name>
    <name type="synonym">Anemone thalictroides</name>
    <dbReference type="NCBI Taxonomy" id="46969"/>
    <lineage>
        <taxon>Eukaryota</taxon>
        <taxon>Viridiplantae</taxon>
        <taxon>Streptophyta</taxon>
        <taxon>Embryophyta</taxon>
        <taxon>Tracheophyta</taxon>
        <taxon>Spermatophyta</taxon>
        <taxon>Magnoliopsida</taxon>
        <taxon>Ranunculales</taxon>
        <taxon>Ranunculaceae</taxon>
        <taxon>Thalictroideae</taxon>
        <taxon>Thalictrum</taxon>
    </lineage>
</organism>
<dbReference type="Proteomes" id="UP000554482">
    <property type="component" value="Unassembled WGS sequence"/>
</dbReference>
<accession>A0A7J6VEK6</accession>
<name>A0A7J6VEK6_THATH</name>
<comment type="caution">
    <text evidence="2">The sequence shown here is derived from an EMBL/GenBank/DDBJ whole genome shotgun (WGS) entry which is preliminary data.</text>
</comment>
<dbReference type="AlphaFoldDB" id="A0A7J6VEK6"/>
<dbReference type="OrthoDB" id="1430165at2759"/>
<proteinExistence type="predicted"/>
<sequence>MTRMNEIREDKSKCGHAKRTSYGLPCAHELPKFKREDAHIPLNDIDNFLKILDDIPLEELGEDALGINPIINMFSEEFEKFTNEQKHFMALQLMELPKPGSTRLKPPSEEAITKGRPIGSVKKMSTPNSSKRDPSGF</sequence>
<gene>
    <name evidence="2" type="ORF">FRX31_027768</name>
</gene>
<evidence type="ECO:0000313" key="3">
    <source>
        <dbReference type="Proteomes" id="UP000554482"/>
    </source>
</evidence>
<feature type="region of interest" description="Disordered" evidence="1">
    <location>
        <begin position="97"/>
        <end position="137"/>
    </location>
</feature>
<keyword evidence="3" id="KW-1185">Reference proteome</keyword>
<protein>
    <submittedName>
        <fullName evidence="2">Uncharacterized protein</fullName>
    </submittedName>
</protein>